<gene>
    <name evidence="1" type="ORF">TrLO_g6652</name>
</gene>
<name>A0A9W7E644_9STRA</name>
<reference evidence="2" key="1">
    <citation type="journal article" date="2023" name="Commun. Biol.">
        <title>Genome analysis of Parmales, the sister group of diatoms, reveals the evolutionary specialization of diatoms from phago-mixotrophs to photoautotrophs.</title>
        <authorList>
            <person name="Ban H."/>
            <person name="Sato S."/>
            <person name="Yoshikawa S."/>
            <person name="Yamada K."/>
            <person name="Nakamura Y."/>
            <person name="Ichinomiya M."/>
            <person name="Sato N."/>
            <person name="Blanc-Mathieu R."/>
            <person name="Endo H."/>
            <person name="Kuwata A."/>
            <person name="Ogata H."/>
        </authorList>
    </citation>
    <scope>NUCLEOTIDE SEQUENCE [LARGE SCALE GENOMIC DNA]</scope>
    <source>
        <strain evidence="2">NIES 3700</strain>
    </source>
</reference>
<keyword evidence="2" id="KW-1185">Reference proteome</keyword>
<comment type="caution">
    <text evidence="1">The sequence shown here is derived from an EMBL/GenBank/DDBJ whole genome shotgun (WGS) entry which is preliminary data.</text>
</comment>
<sequence length="120" mass="13544">MRELLPQYPWFRALLHELSINKVGASRTVHTAMSDLTENDAINLAKCLSTIVPTCTLASTVVDHWIAQNSAMEEFEKENEWMRPFFIEISQYNLSASNLGLKLRVFGGALLSMIDLITDV</sequence>
<evidence type="ECO:0000313" key="2">
    <source>
        <dbReference type="Proteomes" id="UP001165122"/>
    </source>
</evidence>
<dbReference type="Proteomes" id="UP001165122">
    <property type="component" value="Unassembled WGS sequence"/>
</dbReference>
<proteinExistence type="predicted"/>
<dbReference type="AlphaFoldDB" id="A0A9W7E644"/>
<dbReference type="EMBL" id="BRXW01000562">
    <property type="protein sequence ID" value="GMH66545.1"/>
    <property type="molecule type" value="Genomic_DNA"/>
</dbReference>
<accession>A0A9W7E644</accession>
<protein>
    <submittedName>
        <fullName evidence="1">Uncharacterized protein</fullName>
    </submittedName>
</protein>
<organism evidence="1 2">
    <name type="scientific">Triparma laevis f. longispina</name>
    <dbReference type="NCBI Taxonomy" id="1714387"/>
    <lineage>
        <taxon>Eukaryota</taxon>
        <taxon>Sar</taxon>
        <taxon>Stramenopiles</taxon>
        <taxon>Ochrophyta</taxon>
        <taxon>Bolidophyceae</taxon>
        <taxon>Parmales</taxon>
        <taxon>Triparmaceae</taxon>
        <taxon>Triparma</taxon>
    </lineage>
</organism>
<evidence type="ECO:0000313" key="1">
    <source>
        <dbReference type="EMBL" id="GMH66545.1"/>
    </source>
</evidence>